<evidence type="ECO:0000313" key="8">
    <source>
        <dbReference type="Proteomes" id="UP001319200"/>
    </source>
</evidence>
<protein>
    <submittedName>
        <fullName evidence="7">OmpA family protein</fullName>
    </submittedName>
</protein>
<organism evidence="7 8">
    <name type="scientific">Chryseosolibacter histidini</name>
    <dbReference type="NCBI Taxonomy" id="2782349"/>
    <lineage>
        <taxon>Bacteria</taxon>
        <taxon>Pseudomonadati</taxon>
        <taxon>Bacteroidota</taxon>
        <taxon>Cytophagia</taxon>
        <taxon>Cytophagales</taxon>
        <taxon>Chryseotaleaceae</taxon>
        <taxon>Chryseosolibacter</taxon>
    </lineage>
</organism>
<dbReference type="GO" id="GO:0009279">
    <property type="term" value="C:cell outer membrane"/>
    <property type="evidence" value="ECO:0007669"/>
    <property type="project" value="UniProtKB-SubCell"/>
</dbReference>
<dbReference type="Gene3D" id="3.30.1330.60">
    <property type="entry name" value="OmpA-like domain"/>
    <property type="match status" value="1"/>
</dbReference>
<feature type="chain" id="PRO_5042997486" evidence="5">
    <location>
        <begin position="24"/>
        <end position="236"/>
    </location>
</feature>
<dbReference type="InterPro" id="IPR006665">
    <property type="entry name" value="OmpA-like"/>
</dbReference>
<evidence type="ECO:0000256" key="4">
    <source>
        <dbReference type="PROSITE-ProRule" id="PRU00473"/>
    </source>
</evidence>
<dbReference type="PRINTS" id="PR01021">
    <property type="entry name" value="OMPADOMAIN"/>
</dbReference>
<feature type="signal peptide" evidence="5">
    <location>
        <begin position="1"/>
        <end position="23"/>
    </location>
</feature>
<dbReference type="SUPFAM" id="SSF103088">
    <property type="entry name" value="OmpA-like"/>
    <property type="match status" value="1"/>
</dbReference>
<proteinExistence type="predicted"/>
<evidence type="ECO:0000313" key="7">
    <source>
        <dbReference type="EMBL" id="MBT1701597.1"/>
    </source>
</evidence>
<comment type="subcellular location">
    <subcellularLocation>
        <location evidence="1">Cell outer membrane</location>
    </subcellularLocation>
</comment>
<dbReference type="PROSITE" id="PS51123">
    <property type="entry name" value="OMPA_2"/>
    <property type="match status" value="1"/>
</dbReference>
<dbReference type="PANTHER" id="PTHR30329:SF21">
    <property type="entry name" value="LIPOPROTEIN YIAD-RELATED"/>
    <property type="match status" value="1"/>
</dbReference>
<dbReference type="EMBL" id="JAHESF010000086">
    <property type="protein sequence ID" value="MBT1701597.1"/>
    <property type="molecule type" value="Genomic_DNA"/>
</dbReference>
<dbReference type="Pfam" id="PF00691">
    <property type="entry name" value="OmpA"/>
    <property type="match status" value="1"/>
</dbReference>
<dbReference type="InterPro" id="IPR006664">
    <property type="entry name" value="OMP_bac"/>
</dbReference>
<dbReference type="Proteomes" id="UP001319200">
    <property type="component" value="Unassembled WGS sequence"/>
</dbReference>
<reference evidence="7 8" key="1">
    <citation type="submission" date="2021-05" db="EMBL/GenBank/DDBJ databases">
        <title>A Polyphasic approach of four new species of the genus Ohtaekwangia: Ohtaekwangia histidinii sp. nov., Ohtaekwangia cretensis sp. nov., Ohtaekwangia indiensis sp. nov., Ohtaekwangia reichenbachii sp. nov. from diverse environment.</title>
        <authorList>
            <person name="Octaviana S."/>
        </authorList>
    </citation>
    <scope>NUCLEOTIDE SEQUENCE [LARGE SCALE GENOMIC DNA]</scope>
    <source>
        <strain evidence="7 8">PWU4</strain>
    </source>
</reference>
<dbReference type="InterPro" id="IPR050330">
    <property type="entry name" value="Bact_OuterMem_StrucFunc"/>
</dbReference>
<keyword evidence="3" id="KW-0998">Cell outer membrane</keyword>
<gene>
    <name evidence="7" type="ORF">KK083_32205</name>
</gene>
<accession>A0AAP2DUR2</accession>
<keyword evidence="2 4" id="KW-0472">Membrane</keyword>
<name>A0AAP2DUR2_9BACT</name>
<dbReference type="AlphaFoldDB" id="A0AAP2DUR2"/>
<sequence>MTIRVLRSAVLFAVFPVTLFAQAPDSLVVAEGKVINAATREPISARIVYSSLPYGNRVGVINNSAYSFPMFDGEKYSITVEAQGFAPAKYMLDPAEANAEKKVIKDIELSNGTAPRASNHAVGHVMRLNNLIFEVGNSKIDPESYSELDLVVDMMKDNPSMVIQLEGHTDYVGIAADNLKLSQRRVESVRSYLGSKGVNRNRIKTKAFGGTQPLSHDDTPEAHRLNRRVEVRILQN</sequence>
<evidence type="ECO:0000256" key="2">
    <source>
        <dbReference type="ARBA" id="ARBA00023136"/>
    </source>
</evidence>
<evidence type="ECO:0000256" key="1">
    <source>
        <dbReference type="ARBA" id="ARBA00004442"/>
    </source>
</evidence>
<keyword evidence="8" id="KW-1185">Reference proteome</keyword>
<dbReference type="RefSeq" id="WP_254170277.1">
    <property type="nucleotide sequence ID" value="NZ_JAHESF010000086.1"/>
</dbReference>
<dbReference type="PANTHER" id="PTHR30329">
    <property type="entry name" value="STATOR ELEMENT OF FLAGELLAR MOTOR COMPLEX"/>
    <property type="match status" value="1"/>
</dbReference>
<evidence type="ECO:0000259" key="6">
    <source>
        <dbReference type="PROSITE" id="PS51123"/>
    </source>
</evidence>
<evidence type="ECO:0000256" key="3">
    <source>
        <dbReference type="ARBA" id="ARBA00023237"/>
    </source>
</evidence>
<comment type="caution">
    <text evidence="7">The sequence shown here is derived from an EMBL/GenBank/DDBJ whole genome shotgun (WGS) entry which is preliminary data.</text>
</comment>
<evidence type="ECO:0000256" key="5">
    <source>
        <dbReference type="SAM" id="SignalP"/>
    </source>
</evidence>
<keyword evidence="5" id="KW-0732">Signal</keyword>
<dbReference type="CDD" id="cd07185">
    <property type="entry name" value="OmpA_C-like"/>
    <property type="match status" value="1"/>
</dbReference>
<dbReference type="InterPro" id="IPR036737">
    <property type="entry name" value="OmpA-like_sf"/>
</dbReference>
<feature type="domain" description="OmpA-like" evidence="6">
    <location>
        <begin position="120"/>
        <end position="236"/>
    </location>
</feature>